<evidence type="ECO:0000313" key="1">
    <source>
        <dbReference type="EMBL" id="MBD8890044.1"/>
    </source>
</evidence>
<comment type="caution">
    <text evidence="1">The sequence shown here is derived from an EMBL/GenBank/DDBJ whole genome shotgun (WGS) entry which is preliminary data.</text>
</comment>
<reference evidence="1 2" key="2">
    <citation type="journal article" date="2021" name="Int. J. Syst. Evol. Microbiol.">
        <title>Roseibium litorale sp. nov., isolated from a tidal flat sediment and proposal for the reclassification of Labrenzia polysiphoniae as Roseibium polysiphoniae comb. nov.</title>
        <authorList>
            <person name="Liu Y."/>
            <person name="Pei T."/>
            <person name="Du J."/>
            <person name="Chao M."/>
            <person name="Deng M.R."/>
            <person name="Zhu H."/>
        </authorList>
    </citation>
    <scope>NUCLEOTIDE SEQUENCE [LARGE SCALE GENOMIC DNA]</scope>
    <source>
        <strain evidence="1 2">4C16A</strain>
    </source>
</reference>
<protein>
    <recommendedName>
        <fullName evidence="3">PAS domain-containing protein</fullName>
    </recommendedName>
</protein>
<dbReference type="Proteomes" id="UP000632063">
    <property type="component" value="Unassembled WGS sequence"/>
</dbReference>
<sequence length="169" mass="18615">MLIRPIDPANMKGSAGRRIEEMSRFLEQSNGLFRTDIPDFASAVLLSSRACGDRIPDIGYVGAQSYVKKLLEGSSGVDFASKVRAQDSEFDRAAAAGFAKAAEGKSICELVETEVSLPGFRNRIEISYYRLICPLNFGGKQLLINLSLPTPYCQISRQLERDTVYLALN</sequence>
<accession>A0ABR9CGN3</accession>
<gene>
    <name evidence="1" type="ORF">IG616_00670</name>
</gene>
<dbReference type="EMBL" id="JACYXI010000001">
    <property type="protein sequence ID" value="MBD8890044.1"/>
    <property type="molecule type" value="Genomic_DNA"/>
</dbReference>
<proteinExistence type="predicted"/>
<dbReference type="RefSeq" id="WP_192145445.1">
    <property type="nucleotide sequence ID" value="NZ_JACYXI010000001.1"/>
</dbReference>
<reference evidence="2" key="1">
    <citation type="submission" date="2020-09" db="EMBL/GenBank/DDBJ databases">
        <title>The genome sequence of strain Labrenzia suaedae 4C16A.</title>
        <authorList>
            <person name="Liu Y."/>
        </authorList>
    </citation>
    <scope>NUCLEOTIDE SEQUENCE [LARGE SCALE GENOMIC DNA]</scope>
    <source>
        <strain evidence="2">4C16A</strain>
    </source>
</reference>
<evidence type="ECO:0008006" key="3">
    <source>
        <dbReference type="Google" id="ProtNLM"/>
    </source>
</evidence>
<name>A0ABR9CGN3_9HYPH</name>
<organism evidence="1 2">
    <name type="scientific">Roseibium litorale</name>
    <dbReference type="NCBI Taxonomy" id="2803841"/>
    <lineage>
        <taxon>Bacteria</taxon>
        <taxon>Pseudomonadati</taxon>
        <taxon>Pseudomonadota</taxon>
        <taxon>Alphaproteobacteria</taxon>
        <taxon>Hyphomicrobiales</taxon>
        <taxon>Stappiaceae</taxon>
        <taxon>Roseibium</taxon>
    </lineage>
</organism>
<evidence type="ECO:0000313" key="2">
    <source>
        <dbReference type="Proteomes" id="UP000632063"/>
    </source>
</evidence>
<keyword evidence="2" id="KW-1185">Reference proteome</keyword>